<gene>
    <name evidence="1" type="ORF">US75_C0010G0041</name>
</gene>
<protein>
    <submittedName>
        <fullName evidence="1">Uncharacterized protein</fullName>
    </submittedName>
</protein>
<sequence>MTNKQIWETIAIDLKRAANYMAFGRVNRAEYYLAEAKNLYKTVKFNESLKRIEPFIKFSGNQEDILLSSSLIMSRI</sequence>
<accession>A0A0G0IYJ4</accession>
<dbReference type="AlphaFoldDB" id="A0A0G0IYJ4"/>
<comment type="caution">
    <text evidence="1">The sequence shown here is derived from an EMBL/GenBank/DDBJ whole genome shotgun (WGS) entry which is preliminary data.</text>
</comment>
<reference evidence="1 2" key="1">
    <citation type="journal article" date="2015" name="Nature">
        <title>rRNA introns, odd ribosomes, and small enigmatic genomes across a large radiation of phyla.</title>
        <authorList>
            <person name="Brown C.T."/>
            <person name="Hug L.A."/>
            <person name="Thomas B.C."/>
            <person name="Sharon I."/>
            <person name="Castelle C.J."/>
            <person name="Singh A."/>
            <person name="Wilkins M.J."/>
            <person name="Williams K.H."/>
            <person name="Banfield J.F."/>
        </authorList>
    </citation>
    <scope>NUCLEOTIDE SEQUENCE [LARGE SCALE GENOMIC DNA]</scope>
</reference>
<dbReference type="EMBL" id="LBUE01000010">
    <property type="protein sequence ID" value="KKQ56095.1"/>
    <property type="molecule type" value="Genomic_DNA"/>
</dbReference>
<dbReference type="Proteomes" id="UP000034096">
    <property type="component" value="Unassembled WGS sequence"/>
</dbReference>
<name>A0A0G0IYJ4_9BACT</name>
<proteinExistence type="predicted"/>
<evidence type="ECO:0000313" key="1">
    <source>
        <dbReference type="EMBL" id="KKQ56095.1"/>
    </source>
</evidence>
<organism evidence="1 2">
    <name type="scientific">Candidatus Woesebacteria bacterium GW2011_GWC1_38_13</name>
    <dbReference type="NCBI Taxonomy" id="1618583"/>
    <lineage>
        <taxon>Bacteria</taxon>
        <taxon>Candidatus Woeseibacteriota</taxon>
    </lineage>
</organism>
<evidence type="ECO:0000313" key="2">
    <source>
        <dbReference type="Proteomes" id="UP000034096"/>
    </source>
</evidence>
<dbReference type="STRING" id="1618583.US75_C0010G0041"/>